<keyword evidence="2" id="KW-0805">Transcription regulation</keyword>
<evidence type="ECO:0000256" key="2">
    <source>
        <dbReference type="ARBA" id="ARBA00023015"/>
    </source>
</evidence>
<reference evidence="6 7" key="1">
    <citation type="journal article" date="2023" name="Plants (Basel)">
        <title>Bridging the Gap: Combining Genomics and Transcriptomics Approaches to Understand Stylosanthes scabra, an Orphan Legume from the Brazilian Caatinga.</title>
        <authorList>
            <person name="Ferreira-Neto J.R.C."/>
            <person name="da Silva M.D."/>
            <person name="Binneck E."/>
            <person name="de Melo N.F."/>
            <person name="da Silva R.H."/>
            <person name="de Melo A.L.T.M."/>
            <person name="Pandolfi V."/>
            <person name="Bustamante F.O."/>
            <person name="Brasileiro-Vidal A.C."/>
            <person name="Benko-Iseppon A.M."/>
        </authorList>
    </citation>
    <scope>NUCLEOTIDE SEQUENCE [LARGE SCALE GENOMIC DNA]</scope>
    <source>
        <tissue evidence="6">Leaves</tissue>
    </source>
</reference>
<evidence type="ECO:0000313" key="6">
    <source>
        <dbReference type="EMBL" id="MED6168912.1"/>
    </source>
</evidence>
<gene>
    <name evidence="6" type="ORF">PIB30_016197</name>
</gene>
<name>A0ABU6V7I3_9FABA</name>
<evidence type="ECO:0000256" key="4">
    <source>
        <dbReference type="ARBA" id="ARBA00023242"/>
    </source>
</evidence>
<organism evidence="6 7">
    <name type="scientific">Stylosanthes scabra</name>
    <dbReference type="NCBI Taxonomy" id="79078"/>
    <lineage>
        <taxon>Eukaryota</taxon>
        <taxon>Viridiplantae</taxon>
        <taxon>Streptophyta</taxon>
        <taxon>Embryophyta</taxon>
        <taxon>Tracheophyta</taxon>
        <taxon>Spermatophyta</taxon>
        <taxon>Magnoliopsida</taxon>
        <taxon>eudicotyledons</taxon>
        <taxon>Gunneridae</taxon>
        <taxon>Pentapetalae</taxon>
        <taxon>rosids</taxon>
        <taxon>fabids</taxon>
        <taxon>Fabales</taxon>
        <taxon>Fabaceae</taxon>
        <taxon>Papilionoideae</taxon>
        <taxon>50 kb inversion clade</taxon>
        <taxon>dalbergioids sensu lato</taxon>
        <taxon>Dalbergieae</taxon>
        <taxon>Pterocarpus clade</taxon>
        <taxon>Stylosanthes</taxon>
    </lineage>
</organism>
<keyword evidence="3" id="KW-0804">Transcription</keyword>
<comment type="subcellular location">
    <subcellularLocation>
        <location evidence="1">Nucleus</location>
    </subcellularLocation>
</comment>
<evidence type="ECO:0000256" key="3">
    <source>
        <dbReference type="ARBA" id="ARBA00023163"/>
    </source>
</evidence>
<comment type="caution">
    <text evidence="6">The sequence shown here is derived from an EMBL/GenBank/DDBJ whole genome shotgun (WGS) entry which is preliminary data.</text>
</comment>
<feature type="domain" description="DUF7650" evidence="5">
    <location>
        <begin position="73"/>
        <end position="159"/>
    </location>
</feature>
<dbReference type="PANTHER" id="PTHR13859">
    <property type="entry name" value="ATROPHIN-RELATED"/>
    <property type="match status" value="1"/>
</dbReference>
<dbReference type="Proteomes" id="UP001341840">
    <property type="component" value="Unassembled WGS sequence"/>
</dbReference>
<keyword evidence="4" id="KW-0539">Nucleus</keyword>
<evidence type="ECO:0000256" key="1">
    <source>
        <dbReference type="ARBA" id="ARBA00004123"/>
    </source>
</evidence>
<keyword evidence="7" id="KW-1185">Reference proteome</keyword>
<evidence type="ECO:0000313" key="7">
    <source>
        <dbReference type="Proteomes" id="UP001341840"/>
    </source>
</evidence>
<proteinExistence type="predicted"/>
<dbReference type="EMBL" id="JASCZI010151080">
    <property type="protein sequence ID" value="MED6168912.1"/>
    <property type="molecule type" value="Genomic_DNA"/>
</dbReference>
<dbReference type="Pfam" id="PF24662">
    <property type="entry name" value="DUF7650"/>
    <property type="match status" value="1"/>
</dbReference>
<protein>
    <recommendedName>
        <fullName evidence="5">DUF7650 domain-containing protein</fullName>
    </recommendedName>
</protein>
<sequence length="283" mass="32419">MTSWLYGESIVTLEDYLSVLKNQAGLDNFVEALGIGKKGEEYLVGNVINTKTSKNKVALQIPVGKDWASLTQREILYFARKSSSLSKDQSNDLFWEAVWPRLHLKGWQFEKDHSSSSLSPLSSKLFFFVPGVDKFSTKLERGKHYFNSITEMLRKVCSNHKLVEFPKMDTMGHEKPEEAISSGLVIANGHHADHAINDQIHGDYNPIEKESTVADTSMDSSGINTQDREIVLNTEKRISRTRLPTIKLLEALAFEEEYFYPKEKRKKRKKINFLLSRNILEEF</sequence>
<dbReference type="InterPro" id="IPR056067">
    <property type="entry name" value="DUF7650"/>
</dbReference>
<dbReference type="PANTHER" id="PTHR13859:SF11">
    <property type="entry name" value="GRUNGE, ISOFORM J"/>
    <property type="match status" value="1"/>
</dbReference>
<evidence type="ECO:0000259" key="5">
    <source>
        <dbReference type="Pfam" id="PF24662"/>
    </source>
</evidence>
<accession>A0ABU6V7I3</accession>